<sequence length="396" mass="44145">MREKSSNYLPVYEGMPRFEESSPPATLTSTSAVEAFLAGTPFECRSVTQFTGGNINYVYRLHLATPIGDIKTVVLKHAQPFFRVCEEVVWELDRQAFEVEAMTRVRKGLPATSTVTVPEIFHFDAKNHFIILEDCGSDVATLKELIISGSLSSTAAETIGSAVGEFIATLHEWSRSNPDGILDVFDECPHTRKMVASGAYDHVVSTLQGTDEDNLPLLSGFEIDSSKLQTIQTLADEYRAHLMSPGHSTHDVFLMGDLTYTNVLVSNDDKQPLRIYLLDWELARTGLPGSEFGMFCAFLSPLTRGDSKAAGLASTVQKSFFNSYSRHAKLNSRLAQDALAHWGANYIYWMPREPLCEEKEVVDFVKEGVEYMARSRDVEFLAQSPVQVLLGDERYI</sequence>
<dbReference type="Proteomes" id="UP000807306">
    <property type="component" value="Unassembled WGS sequence"/>
</dbReference>
<proteinExistence type="predicted"/>
<comment type="caution">
    <text evidence="2">The sequence shown here is derived from an EMBL/GenBank/DDBJ whole genome shotgun (WGS) entry which is preliminary data.</text>
</comment>
<dbReference type="OrthoDB" id="25129at2759"/>
<dbReference type="GO" id="GO:0016301">
    <property type="term" value="F:kinase activity"/>
    <property type="evidence" value="ECO:0007669"/>
    <property type="project" value="UniProtKB-KW"/>
</dbReference>
<dbReference type="AlphaFoldDB" id="A0A9P6JMX2"/>
<dbReference type="PANTHER" id="PTHR21310">
    <property type="entry name" value="AMINOGLYCOSIDE PHOSPHOTRANSFERASE-RELATED-RELATED"/>
    <property type="match status" value="1"/>
</dbReference>
<dbReference type="PANTHER" id="PTHR21310:SF40">
    <property type="entry name" value="AMINOGLYCOSIDE PHOSPHOTRANSFERASE DOMAIN-CONTAINING PROTEIN-RELATED"/>
    <property type="match status" value="1"/>
</dbReference>
<evidence type="ECO:0000313" key="2">
    <source>
        <dbReference type="EMBL" id="KAF9526100.1"/>
    </source>
</evidence>
<gene>
    <name evidence="2" type="ORF">CPB83DRAFT_858337</name>
</gene>
<accession>A0A9P6JMX2</accession>
<keyword evidence="2" id="KW-0808">Transferase</keyword>
<organism evidence="2 3">
    <name type="scientific">Crepidotus variabilis</name>
    <dbReference type="NCBI Taxonomy" id="179855"/>
    <lineage>
        <taxon>Eukaryota</taxon>
        <taxon>Fungi</taxon>
        <taxon>Dikarya</taxon>
        <taxon>Basidiomycota</taxon>
        <taxon>Agaricomycotina</taxon>
        <taxon>Agaricomycetes</taxon>
        <taxon>Agaricomycetidae</taxon>
        <taxon>Agaricales</taxon>
        <taxon>Agaricineae</taxon>
        <taxon>Crepidotaceae</taxon>
        <taxon>Crepidotus</taxon>
    </lineage>
</organism>
<evidence type="ECO:0000313" key="3">
    <source>
        <dbReference type="Proteomes" id="UP000807306"/>
    </source>
</evidence>
<reference evidence="2" key="1">
    <citation type="submission" date="2020-11" db="EMBL/GenBank/DDBJ databases">
        <authorList>
            <consortium name="DOE Joint Genome Institute"/>
            <person name="Ahrendt S."/>
            <person name="Riley R."/>
            <person name="Andreopoulos W."/>
            <person name="Labutti K."/>
            <person name="Pangilinan J."/>
            <person name="Ruiz-Duenas F.J."/>
            <person name="Barrasa J.M."/>
            <person name="Sanchez-Garcia M."/>
            <person name="Camarero S."/>
            <person name="Miyauchi S."/>
            <person name="Serrano A."/>
            <person name="Linde D."/>
            <person name="Babiker R."/>
            <person name="Drula E."/>
            <person name="Ayuso-Fernandez I."/>
            <person name="Pacheco R."/>
            <person name="Padilla G."/>
            <person name="Ferreira P."/>
            <person name="Barriuso J."/>
            <person name="Kellner H."/>
            <person name="Castanera R."/>
            <person name="Alfaro M."/>
            <person name="Ramirez L."/>
            <person name="Pisabarro A.G."/>
            <person name="Kuo A."/>
            <person name="Tritt A."/>
            <person name="Lipzen A."/>
            <person name="He G."/>
            <person name="Yan M."/>
            <person name="Ng V."/>
            <person name="Cullen D."/>
            <person name="Martin F."/>
            <person name="Rosso M.-N."/>
            <person name="Henrissat B."/>
            <person name="Hibbett D."/>
            <person name="Martinez A.T."/>
            <person name="Grigoriev I.V."/>
        </authorList>
    </citation>
    <scope>NUCLEOTIDE SEQUENCE</scope>
    <source>
        <strain evidence="2">CBS 506.95</strain>
    </source>
</reference>
<name>A0A9P6JMX2_9AGAR</name>
<dbReference type="EMBL" id="MU157875">
    <property type="protein sequence ID" value="KAF9526100.1"/>
    <property type="molecule type" value="Genomic_DNA"/>
</dbReference>
<evidence type="ECO:0000259" key="1">
    <source>
        <dbReference type="Pfam" id="PF01636"/>
    </source>
</evidence>
<dbReference type="InterPro" id="IPR051678">
    <property type="entry name" value="AGP_Transferase"/>
</dbReference>
<dbReference type="Pfam" id="PF01636">
    <property type="entry name" value="APH"/>
    <property type="match status" value="1"/>
</dbReference>
<dbReference type="InterPro" id="IPR011009">
    <property type="entry name" value="Kinase-like_dom_sf"/>
</dbReference>
<dbReference type="Gene3D" id="3.30.200.20">
    <property type="entry name" value="Phosphorylase Kinase, domain 1"/>
    <property type="match status" value="1"/>
</dbReference>
<keyword evidence="2" id="KW-0418">Kinase</keyword>
<dbReference type="Gene3D" id="3.90.1200.10">
    <property type="match status" value="1"/>
</dbReference>
<keyword evidence="3" id="KW-1185">Reference proteome</keyword>
<feature type="domain" description="Aminoglycoside phosphotransferase" evidence="1">
    <location>
        <begin position="47"/>
        <end position="299"/>
    </location>
</feature>
<dbReference type="InterPro" id="IPR002575">
    <property type="entry name" value="Aminoglycoside_PTrfase"/>
</dbReference>
<protein>
    <submittedName>
        <fullName evidence="2">Kinase-like domain-containing protein</fullName>
    </submittedName>
</protein>
<dbReference type="SUPFAM" id="SSF56112">
    <property type="entry name" value="Protein kinase-like (PK-like)"/>
    <property type="match status" value="1"/>
</dbReference>